<keyword evidence="2" id="KW-1185">Reference proteome</keyword>
<name>A0A0C9YY64_9AGAM</name>
<reference evidence="1 2" key="1">
    <citation type="submission" date="2014-04" db="EMBL/GenBank/DDBJ databases">
        <authorList>
            <consortium name="DOE Joint Genome Institute"/>
            <person name="Kuo A."/>
            <person name="Kohler A."/>
            <person name="Costa M.D."/>
            <person name="Nagy L.G."/>
            <person name="Floudas D."/>
            <person name="Copeland A."/>
            <person name="Barry K.W."/>
            <person name="Cichocki N."/>
            <person name="Veneault-Fourrey C."/>
            <person name="LaButti K."/>
            <person name="Lindquist E.A."/>
            <person name="Lipzen A."/>
            <person name="Lundell T."/>
            <person name="Morin E."/>
            <person name="Murat C."/>
            <person name="Sun H."/>
            <person name="Tunlid A."/>
            <person name="Henrissat B."/>
            <person name="Grigoriev I.V."/>
            <person name="Hibbett D.S."/>
            <person name="Martin F."/>
            <person name="Nordberg H.P."/>
            <person name="Cantor M.N."/>
            <person name="Hua S.X."/>
        </authorList>
    </citation>
    <scope>NUCLEOTIDE SEQUENCE [LARGE SCALE GENOMIC DNA]</scope>
    <source>
        <strain evidence="1 2">441</strain>
    </source>
</reference>
<proteinExistence type="predicted"/>
<sequence length="65" mass="7378">MQRAKYQVSHGQEHTIPSIVCCYKVNDAFVLTPELRTFTTRAEVGVVNFRVGYATVVLHTKSCYL</sequence>
<evidence type="ECO:0000313" key="2">
    <source>
        <dbReference type="Proteomes" id="UP000054018"/>
    </source>
</evidence>
<organism evidence="1 2">
    <name type="scientific">Pisolithus microcarpus 441</name>
    <dbReference type="NCBI Taxonomy" id="765257"/>
    <lineage>
        <taxon>Eukaryota</taxon>
        <taxon>Fungi</taxon>
        <taxon>Dikarya</taxon>
        <taxon>Basidiomycota</taxon>
        <taxon>Agaricomycotina</taxon>
        <taxon>Agaricomycetes</taxon>
        <taxon>Agaricomycetidae</taxon>
        <taxon>Boletales</taxon>
        <taxon>Sclerodermatineae</taxon>
        <taxon>Pisolithaceae</taxon>
        <taxon>Pisolithus</taxon>
    </lineage>
</organism>
<accession>A0A0C9YY64</accession>
<dbReference type="HOGENOM" id="CLU_2850577_0_0_1"/>
<dbReference type="AlphaFoldDB" id="A0A0C9YY64"/>
<gene>
    <name evidence="1" type="ORF">PISMIDRAFT_382117</name>
</gene>
<dbReference type="Proteomes" id="UP000054018">
    <property type="component" value="Unassembled WGS sequence"/>
</dbReference>
<protein>
    <submittedName>
        <fullName evidence="1">Uncharacterized protein</fullName>
    </submittedName>
</protein>
<evidence type="ECO:0000313" key="1">
    <source>
        <dbReference type="EMBL" id="KIK30040.1"/>
    </source>
</evidence>
<reference evidence="2" key="2">
    <citation type="submission" date="2015-01" db="EMBL/GenBank/DDBJ databases">
        <title>Evolutionary Origins and Diversification of the Mycorrhizal Mutualists.</title>
        <authorList>
            <consortium name="DOE Joint Genome Institute"/>
            <consortium name="Mycorrhizal Genomics Consortium"/>
            <person name="Kohler A."/>
            <person name="Kuo A."/>
            <person name="Nagy L.G."/>
            <person name="Floudas D."/>
            <person name="Copeland A."/>
            <person name="Barry K.W."/>
            <person name="Cichocki N."/>
            <person name="Veneault-Fourrey C."/>
            <person name="LaButti K."/>
            <person name="Lindquist E.A."/>
            <person name="Lipzen A."/>
            <person name="Lundell T."/>
            <person name="Morin E."/>
            <person name="Murat C."/>
            <person name="Riley R."/>
            <person name="Ohm R."/>
            <person name="Sun H."/>
            <person name="Tunlid A."/>
            <person name="Henrissat B."/>
            <person name="Grigoriev I.V."/>
            <person name="Hibbett D.S."/>
            <person name="Martin F."/>
        </authorList>
    </citation>
    <scope>NUCLEOTIDE SEQUENCE [LARGE SCALE GENOMIC DNA]</scope>
    <source>
        <strain evidence="2">441</strain>
    </source>
</reference>
<dbReference type="EMBL" id="KN833687">
    <property type="protein sequence ID" value="KIK30040.1"/>
    <property type="molecule type" value="Genomic_DNA"/>
</dbReference>